<feature type="transmembrane region" description="Helical" evidence="1">
    <location>
        <begin position="51"/>
        <end position="70"/>
    </location>
</feature>
<proteinExistence type="predicted"/>
<evidence type="ECO:0000313" key="2">
    <source>
        <dbReference type="EMBL" id="CAB4628397.1"/>
    </source>
</evidence>
<organism evidence="2">
    <name type="scientific">freshwater metagenome</name>
    <dbReference type="NCBI Taxonomy" id="449393"/>
    <lineage>
        <taxon>unclassified sequences</taxon>
        <taxon>metagenomes</taxon>
        <taxon>ecological metagenomes</taxon>
    </lineage>
</organism>
<gene>
    <name evidence="2" type="ORF">UFOPK2086_00167</name>
</gene>
<keyword evidence="1" id="KW-0812">Transmembrane</keyword>
<keyword evidence="1" id="KW-1133">Transmembrane helix</keyword>
<feature type="transmembrane region" description="Helical" evidence="1">
    <location>
        <begin position="229"/>
        <end position="249"/>
    </location>
</feature>
<sequence length="265" mass="27918">MHTFTKSVPLRLALTSVTLNTALAAASAIIALAFGLSTLDRWLRRRRPHELAWTIAMGLFVVAAASLWWAEGHGWTNVSFRLFFTFGAIINVPWLALGTIFLLAGPKAGRVATRILLVFSGFAAGVVFTTPIRGVIDPETMPMGKEHFEALPRILAAVGSSIPALIIFVGAAWSAWRVLRGANPALTSAATRQVRSARLLALGNILIAAGAAILSASGTFSGRLGADRAFAVTLLVGIAVLFAGFLVASNATHGSSAMRSAELSR</sequence>
<dbReference type="AlphaFoldDB" id="A0A6J6IUP1"/>
<feature type="transmembrane region" description="Helical" evidence="1">
    <location>
        <begin position="82"/>
        <end position="103"/>
    </location>
</feature>
<protein>
    <submittedName>
        <fullName evidence="2">Unannotated protein</fullName>
    </submittedName>
</protein>
<accession>A0A6J6IUP1</accession>
<feature type="transmembrane region" description="Helical" evidence="1">
    <location>
        <begin position="12"/>
        <end position="39"/>
    </location>
</feature>
<evidence type="ECO:0000256" key="1">
    <source>
        <dbReference type="SAM" id="Phobius"/>
    </source>
</evidence>
<keyword evidence="1" id="KW-0472">Membrane</keyword>
<feature type="transmembrane region" description="Helical" evidence="1">
    <location>
        <begin position="154"/>
        <end position="176"/>
    </location>
</feature>
<dbReference type="EMBL" id="CAEZVQ010000008">
    <property type="protein sequence ID" value="CAB4628397.1"/>
    <property type="molecule type" value="Genomic_DNA"/>
</dbReference>
<reference evidence="2" key="1">
    <citation type="submission" date="2020-05" db="EMBL/GenBank/DDBJ databases">
        <authorList>
            <person name="Chiriac C."/>
            <person name="Salcher M."/>
            <person name="Ghai R."/>
            <person name="Kavagutti S V."/>
        </authorList>
    </citation>
    <scope>NUCLEOTIDE SEQUENCE</scope>
</reference>
<feature type="transmembrane region" description="Helical" evidence="1">
    <location>
        <begin position="115"/>
        <end position="134"/>
    </location>
</feature>
<feature type="transmembrane region" description="Helical" evidence="1">
    <location>
        <begin position="197"/>
        <end position="217"/>
    </location>
</feature>
<name>A0A6J6IUP1_9ZZZZ</name>